<dbReference type="PANTHER" id="PTHR33678">
    <property type="entry name" value="BLL1576 PROTEIN"/>
    <property type="match status" value="1"/>
</dbReference>
<dbReference type="Pfam" id="PF03050">
    <property type="entry name" value="DDE_Tnp_IS66"/>
    <property type="match status" value="1"/>
</dbReference>
<reference evidence="2" key="2">
    <citation type="journal article" date="2008" name="PLoS Biol.">
        <title>Population genomic analysis of strain variation in Leptospirillum group II bacteria involved in acid mine drainage formation.</title>
        <authorList>
            <person name="Simmons S.L."/>
            <person name="Dibartolo G."/>
            <person name="Denef V.J."/>
            <person name="Goltsman D.S."/>
            <person name="Thelen M.P."/>
            <person name="Banfield J.F."/>
        </authorList>
    </citation>
    <scope>NUCLEOTIDE SEQUENCE [LARGE SCALE GENOMIC DNA]</scope>
</reference>
<evidence type="ECO:0000259" key="1">
    <source>
        <dbReference type="Pfam" id="PF03050"/>
    </source>
</evidence>
<reference evidence="2" key="1">
    <citation type="journal article" date="2004" name="Nature">
        <title>Community structure and metabolism through reconstruction of microbial genomes from the environment.</title>
        <authorList>
            <person name="Tyson G.W."/>
            <person name="Chapman J."/>
            <person name="Hugenholtz P."/>
            <person name="Allen E.E."/>
            <person name="Ram R.J."/>
            <person name="Richardson P.M."/>
            <person name="Solovyev V.V."/>
            <person name="Rubin E.M."/>
            <person name="Rokhsar D.S."/>
            <person name="Banfield J.F."/>
        </authorList>
    </citation>
    <scope>NUCLEOTIDE SEQUENCE [LARGE SCALE GENOMIC DNA]</scope>
</reference>
<dbReference type="InterPro" id="IPR052344">
    <property type="entry name" value="Transposase-related"/>
</dbReference>
<dbReference type="EMBL" id="DS995261">
    <property type="protein sequence ID" value="EDZ38359.1"/>
    <property type="molecule type" value="Genomic_DNA"/>
</dbReference>
<accession>B6AQ46</accession>
<evidence type="ECO:0000313" key="2">
    <source>
        <dbReference type="EMBL" id="EDZ38359.1"/>
    </source>
</evidence>
<proteinExistence type="predicted"/>
<dbReference type="PANTHER" id="PTHR33678:SF1">
    <property type="entry name" value="BLL1576 PROTEIN"/>
    <property type="match status" value="1"/>
</dbReference>
<name>B6AQ46_9BACT</name>
<protein>
    <submittedName>
        <fullName evidence="2">Transposase</fullName>
    </submittedName>
</protein>
<sequence length="175" mass="19899">MKPWVSTWISRIRLLYRLGKKPEDRVKNRADLITHLALMKREAEKDANSDSLPTPCVKAVKSLLIHWDGLTLFLDRPEIPLDNNATERHLRHPVTGRKNFWGAGSLWSAHLAARVTSIFATWSLHGINTQTALTDTLTVCATLGKPPEDLSPWLPWVMDPDRRAALFRPRPHNTS</sequence>
<gene>
    <name evidence="2" type="ORF">CGL2_10965008</name>
</gene>
<organism evidence="2">
    <name type="scientific">Leptospirillum sp. Group II '5-way CG'</name>
    <dbReference type="NCBI Taxonomy" id="419541"/>
    <lineage>
        <taxon>Bacteria</taxon>
        <taxon>Pseudomonadati</taxon>
        <taxon>Nitrospirota</taxon>
        <taxon>Nitrospiria</taxon>
        <taxon>Nitrospirales</taxon>
        <taxon>Nitrospiraceae</taxon>
        <taxon>Leptospirillum</taxon>
    </lineage>
</organism>
<dbReference type="AlphaFoldDB" id="B6AQ46"/>
<dbReference type="InterPro" id="IPR004291">
    <property type="entry name" value="Transposase_IS66_central"/>
</dbReference>
<feature type="domain" description="Transposase IS66 central" evidence="1">
    <location>
        <begin position="9"/>
        <end position="110"/>
    </location>
</feature>